<dbReference type="Gene3D" id="3.40.720.10">
    <property type="entry name" value="Alkaline Phosphatase, subunit A"/>
    <property type="match status" value="2"/>
</dbReference>
<name>B4VM41_9CYAN</name>
<dbReference type="HOGENOM" id="CLU_024306_0_0_3"/>
<dbReference type="OrthoDB" id="9779418at2"/>
<keyword evidence="2" id="KW-1185">Reference proteome</keyword>
<organism evidence="1 2">
    <name type="scientific">Coleofasciculus chthonoplastes PCC 7420</name>
    <dbReference type="NCBI Taxonomy" id="118168"/>
    <lineage>
        <taxon>Bacteria</taxon>
        <taxon>Bacillati</taxon>
        <taxon>Cyanobacteriota</taxon>
        <taxon>Cyanophyceae</taxon>
        <taxon>Coleofasciculales</taxon>
        <taxon>Coleofasciculaceae</taxon>
        <taxon>Coleofasciculus</taxon>
    </lineage>
</organism>
<protein>
    <submittedName>
        <fullName evidence="1">Type I phosphodiesterase / nucleotide pyrophosphatase superfamily</fullName>
    </submittedName>
</protein>
<reference evidence="1 2" key="1">
    <citation type="submission" date="2008-07" db="EMBL/GenBank/DDBJ databases">
        <authorList>
            <person name="Tandeau de Marsac N."/>
            <person name="Ferriera S."/>
            <person name="Johnson J."/>
            <person name="Kravitz S."/>
            <person name="Beeson K."/>
            <person name="Sutton G."/>
            <person name="Rogers Y.-H."/>
            <person name="Friedman R."/>
            <person name="Frazier M."/>
            <person name="Venter J.C."/>
        </authorList>
    </citation>
    <scope>NUCLEOTIDE SEQUENCE [LARGE SCALE GENOMIC DNA]</scope>
    <source>
        <strain evidence="1 2">PCC 7420</strain>
    </source>
</reference>
<evidence type="ECO:0000313" key="1">
    <source>
        <dbReference type="EMBL" id="EDX76991.1"/>
    </source>
</evidence>
<proteinExistence type="predicted"/>
<evidence type="ECO:0000313" key="2">
    <source>
        <dbReference type="Proteomes" id="UP000003835"/>
    </source>
</evidence>
<dbReference type="Pfam" id="PF01663">
    <property type="entry name" value="Phosphodiest"/>
    <property type="match status" value="1"/>
</dbReference>
<accession>B4VM41</accession>
<dbReference type="InterPro" id="IPR002591">
    <property type="entry name" value="Phosphodiest/P_Trfase"/>
</dbReference>
<dbReference type="EMBL" id="DS989845">
    <property type="protein sequence ID" value="EDX76991.1"/>
    <property type="molecule type" value="Genomic_DNA"/>
</dbReference>
<dbReference type="RefSeq" id="WP_006099948.1">
    <property type="nucleotide sequence ID" value="NZ_DS989845.1"/>
</dbReference>
<dbReference type="STRING" id="118168.MC7420_1994"/>
<dbReference type="AlphaFoldDB" id="B4VM41"/>
<sequence>METVKNPVIAIGLDAAEPSLLEKWMSQGYLKTLSHLRQQGIYGRLQNFRDSNVETAWTTFATGCSPQKTGLWAHMGLREGTYNFETRAAYDFQEYSPFYALGEDYRVVTFDVPQVRLTDKINGLQVAAWGAHSPQVESGSLPEPLFQELIDKHGASPALHKDYAVCLDLKSTLKVAERLHTGIARRSATCQDLLTRETWDLFLTVFNDSHSGGHLFWQLSQPDHPLYEALRQGVSHDPLLEIYQAMDRAIGEILTKAPDNADVVIFSAHGMGPATIDLPSFVFLPEFLYRFSFPGKWGLGYGKTSDPLPPPFTKMKGNWWERHLWGTKYDPNPIRRFLRRETPSRLFKVIEPLLDSTQESDLISPFQLARQGEQVVPWNPAQWYKLMWPSMKAFALPSFAEGYIRINLQGREPQGIVAPSDYHALCDEICQKLYALKDARKGIPMVKRIVRTRQDPNQRDPKLPDADLIVVWQEDYATDVMDSPDYGRFGPLPPYRAGSHRPEGFILACGSGIEPGSSLSAGHVLDLAPTFLTLMGAPIPEYLEGKPLPLRMSQPVDYVAKT</sequence>
<gene>
    <name evidence="1" type="ORF">MC7420_1994</name>
</gene>
<dbReference type="Proteomes" id="UP000003835">
    <property type="component" value="Unassembled WGS sequence"/>
</dbReference>
<dbReference type="eggNOG" id="COG3379">
    <property type="taxonomic scope" value="Bacteria"/>
</dbReference>
<dbReference type="SUPFAM" id="SSF53649">
    <property type="entry name" value="Alkaline phosphatase-like"/>
    <property type="match status" value="1"/>
</dbReference>
<dbReference type="InterPro" id="IPR017850">
    <property type="entry name" value="Alkaline_phosphatase_core_sf"/>
</dbReference>